<protein>
    <recommendedName>
        <fullName evidence="1">MBD domain-containing protein</fullName>
    </recommendedName>
</protein>
<dbReference type="EMBL" id="CAUJNA010003716">
    <property type="protein sequence ID" value="CAJ1408366.1"/>
    <property type="molecule type" value="Genomic_DNA"/>
</dbReference>
<evidence type="ECO:0000313" key="3">
    <source>
        <dbReference type="Proteomes" id="UP001178507"/>
    </source>
</evidence>
<dbReference type="InterPro" id="IPR001739">
    <property type="entry name" value="Methyl_CpG_DNA-bd"/>
</dbReference>
<dbReference type="Pfam" id="PF01429">
    <property type="entry name" value="MBD"/>
    <property type="match status" value="1"/>
</dbReference>
<evidence type="ECO:0000313" key="2">
    <source>
        <dbReference type="EMBL" id="CAJ1408366.1"/>
    </source>
</evidence>
<dbReference type="InterPro" id="IPR016177">
    <property type="entry name" value="DNA-bd_dom_sf"/>
</dbReference>
<sequence length="152" mass="17089">MSRRPLHEQNLQEIARAPASSEASGQLISFSAGAPGFSAPRPAVPYRGLLARWRQGAQAFWWHGLARPVPCQDAKRPRLDDEWSQGKVAALAKYLAQRGKHVQLQGWTARTEVRKTGNSAGHADLYWFSETGRRFRSMAEVARHFGLEEPRK</sequence>
<dbReference type="GO" id="GO:0003677">
    <property type="term" value="F:DNA binding"/>
    <property type="evidence" value="ECO:0007669"/>
    <property type="project" value="InterPro"/>
</dbReference>
<evidence type="ECO:0000259" key="1">
    <source>
        <dbReference type="PROSITE" id="PS50982"/>
    </source>
</evidence>
<organism evidence="2 3">
    <name type="scientific">Effrenium voratum</name>
    <dbReference type="NCBI Taxonomy" id="2562239"/>
    <lineage>
        <taxon>Eukaryota</taxon>
        <taxon>Sar</taxon>
        <taxon>Alveolata</taxon>
        <taxon>Dinophyceae</taxon>
        <taxon>Suessiales</taxon>
        <taxon>Symbiodiniaceae</taxon>
        <taxon>Effrenium</taxon>
    </lineage>
</organism>
<proteinExistence type="predicted"/>
<accession>A0AA36NKY1</accession>
<feature type="domain" description="MBD" evidence="1">
    <location>
        <begin position="93"/>
        <end position="152"/>
    </location>
</feature>
<dbReference type="Gene3D" id="3.30.890.10">
    <property type="entry name" value="Methyl-cpg-binding Protein 2, Chain A"/>
    <property type="match status" value="1"/>
</dbReference>
<reference evidence="2" key="1">
    <citation type="submission" date="2023-08" db="EMBL/GenBank/DDBJ databases">
        <authorList>
            <person name="Chen Y."/>
            <person name="Shah S."/>
            <person name="Dougan E. K."/>
            <person name="Thang M."/>
            <person name="Chan C."/>
        </authorList>
    </citation>
    <scope>NUCLEOTIDE SEQUENCE</scope>
</reference>
<keyword evidence="3" id="KW-1185">Reference proteome</keyword>
<dbReference type="SUPFAM" id="SSF54171">
    <property type="entry name" value="DNA-binding domain"/>
    <property type="match status" value="1"/>
</dbReference>
<dbReference type="PROSITE" id="PS50982">
    <property type="entry name" value="MBD"/>
    <property type="match status" value="1"/>
</dbReference>
<dbReference type="AlphaFoldDB" id="A0AA36NKY1"/>
<name>A0AA36NKY1_9DINO</name>
<comment type="caution">
    <text evidence="2">The sequence shown here is derived from an EMBL/GenBank/DDBJ whole genome shotgun (WGS) entry which is preliminary data.</text>
</comment>
<dbReference type="Proteomes" id="UP001178507">
    <property type="component" value="Unassembled WGS sequence"/>
</dbReference>
<gene>
    <name evidence="2" type="ORF">EVOR1521_LOCUS29800</name>
</gene>